<dbReference type="Proteomes" id="UP000237105">
    <property type="component" value="Unassembled WGS sequence"/>
</dbReference>
<dbReference type="EMBL" id="JXTB01000546">
    <property type="protein sequence ID" value="PON37001.1"/>
    <property type="molecule type" value="Genomic_DNA"/>
</dbReference>
<gene>
    <name evidence="2" type="ORF">PanWU01x14_323900</name>
</gene>
<dbReference type="AlphaFoldDB" id="A0A2P5AKK3"/>
<evidence type="ECO:0000313" key="2">
    <source>
        <dbReference type="EMBL" id="PON37001.1"/>
    </source>
</evidence>
<organism evidence="2 3">
    <name type="scientific">Parasponia andersonii</name>
    <name type="common">Sponia andersonii</name>
    <dbReference type="NCBI Taxonomy" id="3476"/>
    <lineage>
        <taxon>Eukaryota</taxon>
        <taxon>Viridiplantae</taxon>
        <taxon>Streptophyta</taxon>
        <taxon>Embryophyta</taxon>
        <taxon>Tracheophyta</taxon>
        <taxon>Spermatophyta</taxon>
        <taxon>Magnoliopsida</taxon>
        <taxon>eudicotyledons</taxon>
        <taxon>Gunneridae</taxon>
        <taxon>Pentapetalae</taxon>
        <taxon>rosids</taxon>
        <taxon>fabids</taxon>
        <taxon>Rosales</taxon>
        <taxon>Cannabaceae</taxon>
        <taxon>Parasponia</taxon>
    </lineage>
</organism>
<accession>A0A2P5AKK3</accession>
<keyword evidence="3" id="KW-1185">Reference proteome</keyword>
<feature type="compositionally biased region" description="Basic and acidic residues" evidence="1">
    <location>
        <begin position="15"/>
        <end position="34"/>
    </location>
</feature>
<proteinExistence type="predicted"/>
<name>A0A2P5AKK3_PARAD</name>
<feature type="region of interest" description="Disordered" evidence="1">
    <location>
        <begin position="1"/>
        <end position="34"/>
    </location>
</feature>
<reference evidence="3" key="1">
    <citation type="submission" date="2016-06" db="EMBL/GenBank/DDBJ databases">
        <title>Parallel loss of symbiosis genes in relatives of nitrogen-fixing non-legume Parasponia.</title>
        <authorList>
            <person name="Van Velzen R."/>
            <person name="Holmer R."/>
            <person name="Bu F."/>
            <person name="Rutten L."/>
            <person name="Van Zeijl A."/>
            <person name="Liu W."/>
            <person name="Santuari L."/>
            <person name="Cao Q."/>
            <person name="Sharma T."/>
            <person name="Shen D."/>
            <person name="Roswanjaya Y."/>
            <person name="Wardhani T."/>
            <person name="Kalhor M.S."/>
            <person name="Jansen J."/>
            <person name="Van den Hoogen J."/>
            <person name="Gungor B."/>
            <person name="Hartog M."/>
            <person name="Hontelez J."/>
            <person name="Verver J."/>
            <person name="Yang W.-C."/>
            <person name="Schijlen E."/>
            <person name="Repin R."/>
            <person name="Schilthuizen M."/>
            <person name="Schranz E."/>
            <person name="Heidstra R."/>
            <person name="Miyata K."/>
            <person name="Fedorova E."/>
            <person name="Kohlen W."/>
            <person name="Bisseling T."/>
            <person name="Smit S."/>
            <person name="Geurts R."/>
        </authorList>
    </citation>
    <scope>NUCLEOTIDE SEQUENCE [LARGE SCALE GENOMIC DNA]</scope>
    <source>
        <strain evidence="3">cv. WU1-14</strain>
    </source>
</reference>
<evidence type="ECO:0000313" key="3">
    <source>
        <dbReference type="Proteomes" id="UP000237105"/>
    </source>
</evidence>
<evidence type="ECO:0000256" key="1">
    <source>
        <dbReference type="SAM" id="MobiDB-lite"/>
    </source>
</evidence>
<sequence length="34" mass="3721">MVFGGRESVGKFQYKGRESVGKSAKDGDESRAEK</sequence>
<comment type="caution">
    <text evidence="2">The sequence shown here is derived from an EMBL/GenBank/DDBJ whole genome shotgun (WGS) entry which is preliminary data.</text>
</comment>
<dbReference type="OrthoDB" id="10375908at2759"/>
<protein>
    <submittedName>
        <fullName evidence="2">Uncharacterized protein</fullName>
    </submittedName>
</protein>